<protein>
    <recommendedName>
        <fullName evidence="1">BTB domain-containing protein</fullName>
    </recommendedName>
</protein>
<feature type="domain" description="BTB" evidence="1">
    <location>
        <begin position="44"/>
        <end position="134"/>
    </location>
</feature>
<comment type="caution">
    <text evidence="2">The sequence shown here is derived from an EMBL/GenBank/DDBJ whole genome shotgun (WGS) entry which is preliminary data.</text>
</comment>
<accession>A0A2B7XL69</accession>
<evidence type="ECO:0000313" key="3">
    <source>
        <dbReference type="Proteomes" id="UP000224634"/>
    </source>
</evidence>
<sequence>MAPSKPLISEFTVLENHWDTIIVLNLAKCAISKDRPKPPTEISVKVSSKHLIVASPVLAALLNGKFREGHELQMTGTTEIALPDDNPDIMVALLNIIHGFPGKVPRHLNLEALLEVAVLVDKYQLLESVELFLETWLKKVHPAERITRFSDRVTYWICIGHAFQKPSLLKPMMATAKYMFKGPLNTLGLPIPKSIVGKEKSRLTITG</sequence>
<evidence type="ECO:0000313" key="2">
    <source>
        <dbReference type="EMBL" id="PGH09680.1"/>
    </source>
</evidence>
<dbReference type="OrthoDB" id="5326346at2759"/>
<dbReference type="Proteomes" id="UP000224634">
    <property type="component" value="Unassembled WGS sequence"/>
</dbReference>
<dbReference type="InterPro" id="IPR011333">
    <property type="entry name" value="SKP1/BTB/POZ_sf"/>
</dbReference>
<dbReference type="EMBL" id="PDNA01000151">
    <property type="protein sequence ID" value="PGH09680.1"/>
    <property type="molecule type" value="Genomic_DNA"/>
</dbReference>
<proteinExistence type="predicted"/>
<name>A0A2B7XL69_POLH7</name>
<keyword evidence="3" id="KW-1185">Reference proteome</keyword>
<dbReference type="InterPro" id="IPR000210">
    <property type="entry name" value="BTB/POZ_dom"/>
</dbReference>
<dbReference type="STRING" id="1447883.A0A2B7XL69"/>
<dbReference type="Pfam" id="PF00651">
    <property type="entry name" value="BTB"/>
    <property type="match status" value="1"/>
</dbReference>
<dbReference type="Gene3D" id="3.30.710.10">
    <property type="entry name" value="Potassium Channel Kv1.1, Chain A"/>
    <property type="match status" value="1"/>
</dbReference>
<reference evidence="2 3" key="1">
    <citation type="submission" date="2017-10" db="EMBL/GenBank/DDBJ databases">
        <title>Comparative genomics in systemic dimorphic fungi from Ajellomycetaceae.</title>
        <authorList>
            <person name="Munoz J.F."/>
            <person name="Mcewen J.G."/>
            <person name="Clay O.K."/>
            <person name="Cuomo C.A."/>
        </authorList>
    </citation>
    <scope>NUCLEOTIDE SEQUENCE [LARGE SCALE GENOMIC DNA]</scope>
    <source>
        <strain evidence="2 3">UAMH7299</strain>
    </source>
</reference>
<organism evidence="2 3">
    <name type="scientific">Polytolypa hystricis (strain UAMH7299)</name>
    <dbReference type="NCBI Taxonomy" id="1447883"/>
    <lineage>
        <taxon>Eukaryota</taxon>
        <taxon>Fungi</taxon>
        <taxon>Dikarya</taxon>
        <taxon>Ascomycota</taxon>
        <taxon>Pezizomycotina</taxon>
        <taxon>Eurotiomycetes</taxon>
        <taxon>Eurotiomycetidae</taxon>
        <taxon>Onygenales</taxon>
        <taxon>Onygenales incertae sedis</taxon>
        <taxon>Polytolypa</taxon>
    </lineage>
</organism>
<evidence type="ECO:0000259" key="1">
    <source>
        <dbReference type="Pfam" id="PF00651"/>
    </source>
</evidence>
<dbReference type="SUPFAM" id="SSF54695">
    <property type="entry name" value="POZ domain"/>
    <property type="match status" value="1"/>
</dbReference>
<gene>
    <name evidence="2" type="ORF">AJ80_07631</name>
</gene>
<dbReference type="AlphaFoldDB" id="A0A2B7XL69"/>